<feature type="compositionally biased region" description="Polar residues" evidence="1">
    <location>
        <begin position="473"/>
        <end position="497"/>
    </location>
</feature>
<comment type="caution">
    <text evidence="3">The sequence shown here is derived from an EMBL/GenBank/DDBJ whole genome shotgun (WGS) entry which is preliminary data.</text>
</comment>
<keyword evidence="2" id="KW-0732">Signal</keyword>
<feature type="compositionally biased region" description="Polar residues" evidence="1">
    <location>
        <begin position="516"/>
        <end position="525"/>
    </location>
</feature>
<dbReference type="EMBL" id="JABMIG020000001">
    <property type="protein sequence ID" value="KAL3805811.1"/>
    <property type="molecule type" value="Genomic_DNA"/>
</dbReference>
<feature type="region of interest" description="Disordered" evidence="1">
    <location>
        <begin position="623"/>
        <end position="734"/>
    </location>
</feature>
<feature type="compositionally biased region" description="Polar residues" evidence="1">
    <location>
        <begin position="386"/>
        <end position="397"/>
    </location>
</feature>
<evidence type="ECO:0000313" key="3">
    <source>
        <dbReference type="EMBL" id="KAL3805811.1"/>
    </source>
</evidence>
<feature type="compositionally biased region" description="Basic and acidic residues" evidence="1">
    <location>
        <begin position="359"/>
        <end position="369"/>
    </location>
</feature>
<proteinExistence type="predicted"/>
<gene>
    <name evidence="3" type="ORF">HJC23_007772</name>
</gene>
<sequence>MRLSSSALAPFLLLSTGHYHHGASPNAASAFSPSRTTTQRSSSVIIAFDAPSKKVLTAADVLANSQQQSLNKEEESEEIPKLFSEEIYDDFQSALLKLEKRVKEGRGALSLMEVEGFEAATGRIVLEMNAYLNDPEGMKKKIADGYASSSQASPPSNTNLSAPSTTQTIHSSVPPPPIANSIPSATVGTPAFEPSPKPITDTSNSEGPAYDGKGYGLARGTTNTYVIPGMDQMSPEEYRTKLQETISARQAKRREESLRSGRGTIGNRSSSGYLDQLGRQQQQQRQQGEKNELFDVKREKDSGSQLPDERLKMPERRSEPSKDDLVENQHGHVPNLQNSLSKLEVEVKSLVNQSPDTPQVKDVHNADKSQVRDVFPLAMNFDADSKAQTLLQQSQQAIPRPSESVRSKPESVNSVPIDVQPPTNQAKRDIQQDTQQQAVQPKTEFSNVVENLDNLQSRDGILPPKIEAHRDSQQTFQQQAMPLPNGSVQPKSESVNGFDNLANLRDGLPPAIQPDIGSQEQSQQHAESKPEGSVQPKAESVMDFASLLKKSRVERELSRKSEWQTKNSTHDKKKEPPHDEKAPSQKPLLKEETRWLIEKRQRPIPSSVPPTYAEVDEKFVGNASRQSFKSSGPKDSIEGGTWYDEKRMRPIPTAEPPQRPMVFDRTGPKLESLSKRSQKSLNASALQHGREKSTWYNEKRVRPRPTADAPRRPKVFDRTGTELESPLQTPTTNSSLLRSLLQSSAPNRRSQPTLQTFEKTVVSYTSTSSEINQWWKDSSHRPKNYVRHHTPMNNNYEDRPVHPKNYGDLKLILTEWDIVESDAASDDDGGLDGNDENNAKKT</sequence>
<feature type="compositionally biased region" description="Basic and acidic residues" evidence="1">
    <location>
        <begin position="688"/>
        <end position="700"/>
    </location>
</feature>
<feature type="signal peptide" evidence="2">
    <location>
        <begin position="1"/>
        <end position="22"/>
    </location>
</feature>
<evidence type="ECO:0000256" key="2">
    <source>
        <dbReference type="SAM" id="SignalP"/>
    </source>
</evidence>
<organism evidence="3 4">
    <name type="scientific">Cyclotella cryptica</name>
    <dbReference type="NCBI Taxonomy" id="29204"/>
    <lineage>
        <taxon>Eukaryota</taxon>
        <taxon>Sar</taxon>
        <taxon>Stramenopiles</taxon>
        <taxon>Ochrophyta</taxon>
        <taxon>Bacillariophyta</taxon>
        <taxon>Coscinodiscophyceae</taxon>
        <taxon>Thalassiosirophycidae</taxon>
        <taxon>Stephanodiscales</taxon>
        <taxon>Stephanodiscaceae</taxon>
        <taxon>Cyclotella</taxon>
    </lineage>
</organism>
<feature type="compositionally biased region" description="Basic and acidic residues" evidence="1">
    <location>
        <begin position="551"/>
        <end position="589"/>
    </location>
</feature>
<feature type="compositionally biased region" description="Basic and acidic residues" evidence="1">
    <location>
        <begin position="287"/>
        <end position="330"/>
    </location>
</feature>
<feature type="region of interest" description="Disordered" evidence="1">
    <location>
        <begin position="457"/>
        <end position="589"/>
    </location>
</feature>
<evidence type="ECO:0000256" key="1">
    <source>
        <dbReference type="SAM" id="MobiDB-lite"/>
    </source>
</evidence>
<feature type="region of interest" description="Disordered" evidence="1">
    <location>
        <begin position="246"/>
        <end position="369"/>
    </location>
</feature>
<feature type="region of interest" description="Disordered" evidence="1">
    <location>
        <begin position="823"/>
        <end position="842"/>
    </location>
</feature>
<feature type="region of interest" description="Disordered" evidence="1">
    <location>
        <begin position="144"/>
        <end position="218"/>
    </location>
</feature>
<evidence type="ECO:0000313" key="4">
    <source>
        <dbReference type="Proteomes" id="UP001516023"/>
    </source>
</evidence>
<protein>
    <submittedName>
        <fullName evidence="3">Uncharacterized protein</fullName>
    </submittedName>
</protein>
<feature type="compositionally biased region" description="Acidic residues" evidence="1">
    <location>
        <begin position="823"/>
        <end position="835"/>
    </location>
</feature>
<feature type="compositionally biased region" description="Polar residues" evidence="1">
    <location>
        <begin position="147"/>
        <end position="170"/>
    </location>
</feature>
<feature type="chain" id="PRO_5044893410" evidence="2">
    <location>
        <begin position="23"/>
        <end position="842"/>
    </location>
</feature>
<accession>A0ABD3R5S1</accession>
<feature type="compositionally biased region" description="Low complexity" evidence="1">
    <location>
        <begin position="432"/>
        <end position="443"/>
    </location>
</feature>
<feature type="region of interest" description="Disordered" evidence="1">
    <location>
        <begin position="386"/>
        <end position="445"/>
    </location>
</feature>
<keyword evidence="4" id="KW-1185">Reference proteome</keyword>
<reference evidence="3 4" key="1">
    <citation type="journal article" date="2020" name="G3 (Bethesda)">
        <title>Improved Reference Genome for Cyclotella cryptica CCMP332, a Model for Cell Wall Morphogenesis, Salinity Adaptation, and Lipid Production in Diatoms (Bacillariophyta).</title>
        <authorList>
            <person name="Roberts W.R."/>
            <person name="Downey K.M."/>
            <person name="Ruck E.C."/>
            <person name="Traller J.C."/>
            <person name="Alverson A.J."/>
        </authorList>
    </citation>
    <scope>NUCLEOTIDE SEQUENCE [LARGE SCALE GENOMIC DNA]</scope>
    <source>
        <strain evidence="3 4">CCMP332</strain>
    </source>
</reference>
<name>A0ABD3R5S1_9STRA</name>
<feature type="compositionally biased region" description="Basic and acidic residues" evidence="1">
    <location>
        <begin position="709"/>
        <end position="721"/>
    </location>
</feature>
<dbReference type="Proteomes" id="UP001516023">
    <property type="component" value="Unassembled WGS sequence"/>
</dbReference>
<dbReference type="AlphaFoldDB" id="A0ABD3R5S1"/>